<dbReference type="SUPFAM" id="SSF52540">
    <property type="entry name" value="P-loop containing nucleoside triphosphate hydrolases"/>
    <property type="match status" value="1"/>
</dbReference>
<dbReference type="KEGG" id="ehx:EMIHUDRAFT_64633"/>
<dbReference type="Proteomes" id="UP000013827">
    <property type="component" value="Unassembled WGS sequence"/>
</dbReference>
<dbReference type="GO" id="GO:0043596">
    <property type="term" value="C:nuclear replication fork"/>
    <property type="evidence" value="ECO:0007669"/>
    <property type="project" value="TreeGrafter"/>
</dbReference>
<reference evidence="4" key="1">
    <citation type="journal article" date="2013" name="Nature">
        <title>Pan genome of the phytoplankton Emiliania underpins its global distribution.</title>
        <authorList>
            <person name="Read B.A."/>
            <person name="Kegel J."/>
            <person name="Klute M.J."/>
            <person name="Kuo A."/>
            <person name="Lefebvre S.C."/>
            <person name="Maumus F."/>
            <person name="Mayer C."/>
            <person name="Miller J."/>
            <person name="Monier A."/>
            <person name="Salamov A."/>
            <person name="Young J."/>
            <person name="Aguilar M."/>
            <person name="Claverie J.M."/>
            <person name="Frickenhaus S."/>
            <person name="Gonzalez K."/>
            <person name="Herman E.K."/>
            <person name="Lin Y.C."/>
            <person name="Napier J."/>
            <person name="Ogata H."/>
            <person name="Sarno A.F."/>
            <person name="Shmutz J."/>
            <person name="Schroeder D."/>
            <person name="de Vargas C."/>
            <person name="Verret F."/>
            <person name="von Dassow P."/>
            <person name="Valentin K."/>
            <person name="Van de Peer Y."/>
            <person name="Wheeler G."/>
            <person name="Dacks J.B."/>
            <person name="Delwiche C.F."/>
            <person name="Dyhrman S.T."/>
            <person name="Glockner G."/>
            <person name="John U."/>
            <person name="Richards T."/>
            <person name="Worden A.Z."/>
            <person name="Zhang X."/>
            <person name="Grigoriev I.V."/>
            <person name="Allen A.E."/>
            <person name="Bidle K."/>
            <person name="Borodovsky M."/>
            <person name="Bowler C."/>
            <person name="Brownlee C."/>
            <person name="Cock J.M."/>
            <person name="Elias M."/>
            <person name="Gladyshev V.N."/>
            <person name="Groth M."/>
            <person name="Guda C."/>
            <person name="Hadaegh A."/>
            <person name="Iglesias-Rodriguez M.D."/>
            <person name="Jenkins J."/>
            <person name="Jones B.M."/>
            <person name="Lawson T."/>
            <person name="Leese F."/>
            <person name="Lindquist E."/>
            <person name="Lobanov A."/>
            <person name="Lomsadze A."/>
            <person name="Malik S.B."/>
            <person name="Marsh M.E."/>
            <person name="Mackinder L."/>
            <person name="Mock T."/>
            <person name="Mueller-Roeber B."/>
            <person name="Pagarete A."/>
            <person name="Parker M."/>
            <person name="Probert I."/>
            <person name="Quesneville H."/>
            <person name="Raines C."/>
            <person name="Rensing S.A."/>
            <person name="Riano-Pachon D.M."/>
            <person name="Richier S."/>
            <person name="Rokitta S."/>
            <person name="Shiraiwa Y."/>
            <person name="Soanes D.M."/>
            <person name="van der Giezen M."/>
            <person name="Wahlund T.M."/>
            <person name="Williams B."/>
            <person name="Wilson W."/>
            <person name="Wolfe G."/>
            <person name="Wurch L.L."/>
        </authorList>
    </citation>
    <scope>NUCLEOTIDE SEQUENCE</scope>
</reference>
<dbReference type="CDD" id="cd18793">
    <property type="entry name" value="SF2_C_SNF"/>
    <property type="match status" value="1"/>
</dbReference>
<dbReference type="InterPro" id="IPR001650">
    <property type="entry name" value="Helicase_C-like"/>
</dbReference>
<evidence type="ECO:0000313" key="3">
    <source>
        <dbReference type="EnsemblProtists" id="EOD26564"/>
    </source>
</evidence>
<dbReference type="SMART" id="SM00490">
    <property type="entry name" value="HELICc"/>
    <property type="match status" value="1"/>
</dbReference>
<keyword evidence="1" id="KW-0378">Hydrolase</keyword>
<accession>A0A0D3JSS9</accession>
<dbReference type="PaxDb" id="2903-EOD26564"/>
<dbReference type="eggNOG" id="KOG1000">
    <property type="taxonomic scope" value="Eukaryota"/>
</dbReference>
<feature type="domain" description="Helicase C-terminal" evidence="2">
    <location>
        <begin position="1"/>
        <end position="74"/>
    </location>
</feature>
<evidence type="ECO:0000313" key="4">
    <source>
        <dbReference type="Proteomes" id="UP000013827"/>
    </source>
</evidence>
<proteinExistence type="predicted"/>
<dbReference type="AlphaFoldDB" id="A0A0D3JSS9"/>
<dbReference type="Gene3D" id="3.40.50.300">
    <property type="entry name" value="P-loop containing nucleotide triphosphate hydrolases"/>
    <property type="match status" value="1"/>
</dbReference>
<organism evidence="3 4">
    <name type="scientific">Emiliania huxleyi (strain CCMP1516)</name>
    <dbReference type="NCBI Taxonomy" id="280463"/>
    <lineage>
        <taxon>Eukaryota</taxon>
        <taxon>Haptista</taxon>
        <taxon>Haptophyta</taxon>
        <taxon>Prymnesiophyceae</taxon>
        <taxon>Isochrysidales</taxon>
        <taxon>Noelaerhabdaceae</taxon>
        <taxon>Emiliania</taxon>
    </lineage>
</organism>
<protein>
    <recommendedName>
        <fullName evidence="2">Helicase C-terminal domain-containing protein</fullName>
    </recommendedName>
</protein>
<dbReference type="Pfam" id="PF00271">
    <property type="entry name" value="Helicase_C"/>
    <property type="match status" value="1"/>
</dbReference>
<dbReference type="HOGENOM" id="CLU_2695436_0_0_1"/>
<dbReference type="PANTHER" id="PTHR45766">
    <property type="entry name" value="DNA ANNEALING HELICASE AND ENDONUCLEASE ZRANB3 FAMILY MEMBER"/>
    <property type="match status" value="1"/>
</dbReference>
<evidence type="ECO:0000259" key="2">
    <source>
        <dbReference type="PROSITE" id="PS51194"/>
    </source>
</evidence>
<dbReference type="GeneID" id="17272110"/>
<dbReference type="RefSeq" id="XP_005778993.1">
    <property type="nucleotide sequence ID" value="XM_005778936.1"/>
</dbReference>
<dbReference type="PANTHER" id="PTHR45766:SF6">
    <property type="entry name" value="SWI_SNF-RELATED MATRIX-ASSOCIATED ACTIN-DEPENDENT REGULATOR OF CHROMATIN SUBFAMILY A-LIKE PROTEIN 1"/>
    <property type="match status" value="1"/>
</dbReference>
<dbReference type="GO" id="GO:0006281">
    <property type="term" value="P:DNA repair"/>
    <property type="evidence" value="ECO:0007669"/>
    <property type="project" value="TreeGrafter"/>
</dbReference>
<reference evidence="3" key="2">
    <citation type="submission" date="2024-10" db="UniProtKB">
        <authorList>
            <consortium name="EnsemblProtists"/>
        </authorList>
    </citation>
    <scope>IDENTIFICATION</scope>
</reference>
<dbReference type="EnsemblProtists" id="EOD26564">
    <property type="protein sequence ID" value="EOD26564"/>
    <property type="gene ID" value="EMIHUDRAFT_64633"/>
</dbReference>
<dbReference type="GO" id="GO:0016787">
    <property type="term" value="F:hydrolase activity"/>
    <property type="evidence" value="ECO:0007669"/>
    <property type="project" value="UniProtKB-KW"/>
</dbReference>
<name>A0A0D3JSS9_EMIH1</name>
<dbReference type="STRING" id="2903.R1F0C1"/>
<keyword evidence="4" id="KW-1185">Reference proteome</keyword>
<dbReference type="InterPro" id="IPR027417">
    <property type="entry name" value="P-loop_NTPase"/>
</dbReference>
<sequence>MRIDGTTSAKKRTDLVQAFQDTRAPGSPRVALLSINAAGVGITLTAAHHVIFAELSWTPGVLEQCVDRVHRLGQ</sequence>
<evidence type="ECO:0000256" key="1">
    <source>
        <dbReference type="ARBA" id="ARBA00022801"/>
    </source>
</evidence>
<dbReference type="GO" id="GO:0031297">
    <property type="term" value="P:replication fork processing"/>
    <property type="evidence" value="ECO:0007669"/>
    <property type="project" value="TreeGrafter"/>
</dbReference>
<dbReference type="PROSITE" id="PS51194">
    <property type="entry name" value="HELICASE_CTER"/>
    <property type="match status" value="1"/>
</dbReference>
<dbReference type="InterPro" id="IPR049730">
    <property type="entry name" value="SNF2/RAD54-like_C"/>
</dbReference>